<dbReference type="RefSeq" id="WP_279926839.1">
    <property type="nucleotide sequence ID" value="NZ_JARWBG010000005.1"/>
</dbReference>
<dbReference type="PROSITE" id="PS50893">
    <property type="entry name" value="ABC_TRANSPORTER_2"/>
    <property type="match status" value="1"/>
</dbReference>
<keyword evidence="11" id="KW-1185">Reference proteome</keyword>
<evidence type="ECO:0000256" key="6">
    <source>
        <dbReference type="ARBA" id="ARBA00023136"/>
    </source>
</evidence>
<feature type="domain" description="ABC transporter" evidence="9">
    <location>
        <begin position="406"/>
        <end position="649"/>
    </location>
</feature>
<organism evidence="10 11">
    <name type="scientific">Streptomyces chengmaiensis</name>
    <dbReference type="NCBI Taxonomy" id="3040919"/>
    <lineage>
        <taxon>Bacteria</taxon>
        <taxon>Bacillati</taxon>
        <taxon>Actinomycetota</taxon>
        <taxon>Actinomycetes</taxon>
        <taxon>Kitasatosporales</taxon>
        <taxon>Streptomycetaceae</taxon>
        <taxon>Streptomyces</taxon>
    </lineage>
</organism>
<dbReference type="SMART" id="SM00382">
    <property type="entry name" value="AAA"/>
    <property type="match status" value="1"/>
</dbReference>
<evidence type="ECO:0000256" key="2">
    <source>
        <dbReference type="ARBA" id="ARBA00022692"/>
    </source>
</evidence>
<dbReference type="SUPFAM" id="SSF90123">
    <property type="entry name" value="ABC transporter transmembrane region"/>
    <property type="match status" value="1"/>
</dbReference>
<protein>
    <submittedName>
        <fullName evidence="10">ABC transporter ATP-binding protein</fullName>
    </submittedName>
</protein>
<gene>
    <name evidence="10" type="ORF">QCN29_07035</name>
</gene>
<dbReference type="PANTHER" id="PTHR43394">
    <property type="entry name" value="ATP-DEPENDENT PERMEASE MDL1, MITOCHONDRIAL"/>
    <property type="match status" value="1"/>
</dbReference>
<dbReference type="GO" id="GO:0005524">
    <property type="term" value="F:ATP binding"/>
    <property type="evidence" value="ECO:0007669"/>
    <property type="project" value="UniProtKB-KW"/>
</dbReference>
<comment type="caution">
    <text evidence="10">The sequence shown here is derived from an EMBL/GenBank/DDBJ whole genome shotgun (WGS) entry which is preliminary data.</text>
</comment>
<dbReference type="Gene3D" id="1.20.1560.10">
    <property type="entry name" value="ABC transporter type 1, transmembrane domain"/>
    <property type="match status" value="1"/>
</dbReference>
<proteinExistence type="predicted"/>
<evidence type="ECO:0000313" key="11">
    <source>
        <dbReference type="Proteomes" id="UP001223144"/>
    </source>
</evidence>
<evidence type="ECO:0000256" key="8">
    <source>
        <dbReference type="SAM" id="Phobius"/>
    </source>
</evidence>
<feature type="transmembrane region" description="Helical" evidence="8">
    <location>
        <begin position="194"/>
        <end position="220"/>
    </location>
</feature>
<keyword evidence="3" id="KW-0547">Nucleotide-binding</keyword>
<sequence length="668" mass="70611">MSESTDAAADTIPAPRSAPLPLPPTTVPAGPEDGDVTDAMEEAYWSVHDGAAASATVRQVLARLPRITALIGRLAWQADRASTLTAVVCQLASAAMAAFGLIASVGVLQHLFAQGPTPDRVRAAIPQILLVAGFLAARALLEAAVSVAQARVTPKIRTALECEFLSLTAHVRLEAVEDADWHDEVHRANDRGLFYARMIVGQVVSLASAALGLVGTAGVLSVLHPALLPLLLLSVLPVGAAAVHSARARFHSFKRWNALQRRVRVFSWLLLDVDAAAELRSDTAQGALLDEHRRLTVRIADEDTRLGVNSALINLAGRAVGGVGTGITYTALAAMLIAGWLPLAAGAGAVLAIQSGRSSLTQLIEFAHLVYEHALWVDDLLAVQERSRRLLPRTANVRAPEKVKEIAVKDVYFTYPGKDTPALDGVSFTLRAGETVAFVGLNGSGKSTCAKVLAGLYEPQQGSVSWDGIDVREMDAKSVHQQVACVLQDPVRFPFSALSNITAGTGTLTEAEPQRVMTAARAAGADGVIAALPAQWKTLLSKRFKGGQQLSGGQWAKIAVARGLYKAAPLLLLDEPTASMDPPSEHAVYEAVLRGRLRTDQITVLISHRLASVVDCDRILVFDSGRIVESGSHDELMATGGDYAAMFTLQASGYQPGAASAAAEEAGR</sequence>
<evidence type="ECO:0000256" key="1">
    <source>
        <dbReference type="ARBA" id="ARBA00004651"/>
    </source>
</evidence>
<keyword evidence="2 8" id="KW-0812">Transmembrane</keyword>
<dbReference type="InterPro" id="IPR003593">
    <property type="entry name" value="AAA+_ATPase"/>
</dbReference>
<dbReference type="InterPro" id="IPR027417">
    <property type="entry name" value="P-loop_NTPase"/>
</dbReference>
<dbReference type="PANTHER" id="PTHR43394:SF1">
    <property type="entry name" value="ATP-BINDING CASSETTE SUB-FAMILY B MEMBER 10, MITOCHONDRIAL"/>
    <property type="match status" value="1"/>
</dbReference>
<evidence type="ECO:0000313" key="10">
    <source>
        <dbReference type="EMBL" id="MDH2388540.1"/>
    </source>
</evidence>
<keyword evidence="5 8" id="KW-1133">Transmembrane helix</keyword>
<dbReference type="InterPro" id="IPR036640">
    <property type="entry name" value="ABC1_TM_sf"/>
</dbReference>
<feature type="region of interest" description="Disordered" evidence="7">
    <location>
        <begin position="1"/>
        <end position="35"/>
    </location>
</feature>
<accession>A0ABT6HJQ9</accession>
<evidence type="ECO:0000256" key="3">
    <source>
        <dbReference type="ARBA" id="ARBA00022741"/>
    </source>
</evidence>
<dbReference type="SUPFAM" id="SSF52540">
    <property type="entry name" value="P-loop containing nucleoside triphosphate hydrolases"/>
    <property type="match status" value="1"/>
</dbReference>
<dbReference type="Pfam" id="PF00005">
    <property type="entry name" value="ABC_tran"/>
    <property type="match status" value="1"/>
</dbReference>
<comment type="subcellular location">
    <subcellularLocation>
        <location evidence="1">Cell membrane</location>
        <topology evidence="1">Multi-pass membrane protein</topology>
    </subcellularLocation>
</comment>
<dbReference type="Proteomes" id="UP001223144">
    <property type="component" value="Unassembled WGS sequence"/>
</dbReference>
<name>A0ABT6HJQ9_9ACTN</name>
<dbReference type="PROSITE" id="PS00211">
    <property type="entry name" value="ABC_TRANSPORTER_1"/>
    <property type="match status" value="1"/>
</dbReference>
<evidence type="ECO:0000259" key="9">
    <source>
        <dbReference type="PROSITE" id="PS50893"/>
    </source>
</evidence>
<dbReference type="InterPro" id="IPR003439">
    <property type="entry name" value="ABC_transporter-like_ATP-bd"/>
</dbReference>
<dbReference type="InterPro" id="IPR039421">
    <property type="entry name" value="Type_1_exporter"/>
</dbReference>
<feature type="transmembrane region" description="Helical" evidence="8">
    <location>
        <begin position="226"/>
        <end position="246"/>
    </location>
</feature>
<keyword evidence="4 10" id="KW-0067">ATP-binding</keyword>
<dbReference type="EMBL" id="JARWBG010000005">
    <property type="protein sequence ID" value="MDH2388540.1"/>
    <property type="molecule type" value="Genomic_DNA"/>
</dbReference>
<dbReference type="InterPro" id="IPR017871">
    <property type="entry name" value="ABC_transporter-like_CS"/>
</dbReference>
<evidence type="ECO:0000256" key="5">
    <source>
        <dbReference type="ARBA" id="ARBA00022989"/>
    </source>
</evidence>
<reference evidence="10 11" key="1">
    <citation type="submission" date="2023-04" db="EMBL/GenBank/DDBJ databases">
        <title>Streptomyces chengmaiensis sp. nov. isolated from the stem of mangrove plant in Hainan.</title>
        <authorList>
            <person name="Huang X."/>
            <person name="Zhou S."/>
            <person name="Chu X."/>
            <person name="Xie Y."/>
            <person name="Lin Y."/>
        </authorList>
    </citation>
    <scope>NUCLEOTIDE SEQUENCE [LARGE SCALE GENOMIC DNA]</scope>
    <source>
        <strain evidence="10 11">HNM0663</strain>
    </source>
</reference>
<feature type="transmembrane region" description="Helical" evidence="8">
    <location>
        <begin position="327"/>
        <end position="353"/>
    </location>
</feature>
<keyword evidence="6 8" id="KW-0472">Membrane</keyword>
<feature type="compositionally biased region" description="Pro residues" evidence="7">
    <location>
        <begin position="16"/>
        <end position="26"/>
    </location>
</feature>
<evidence type="ECO:0000256" key="7">
    <source>
        <dbReference type="SAM" id="MobiDB-lite"/>
    </source>
</evidence>
<feature type="transmembrane region" description="Helical" evidence="8">
    <location>
        <begin position="128"/>
        <end position="148"/>
    </location>
</feature>
<evidence type="ECO:0000256" key="4">
    <source>
        <dbReference type="ARBA" id="ARBA00022840"/>
    </source>
</evidence>
<dbReference type="Gene3D" id="3.40.50.300">
    <property type="entry name" value="P-loop containing nucleotide triphosphate hydrolases"/>
    <property type="match status" value="1"/>
</dbReference>
<feature type="transmembrane region" description="Helical" evidence="8">
    <location>
        <begin position="83"/>
        <end position="108"/>
    </location>
</feature>